<dbReference type="RefSeq" id="WP_000794307.1">
    <property type="nucleotide sequence ID" value="NC_008533.2"/>
</dbReference>
<dbReference type="PIRSF" id="PIRSF000124">
    <property type="entry name" value="UDPglc_GDPman_dh"/>
    <property type="match status" value="1"/>
</dbReference>
<dbReference type="GO" id="GO:0000271">
    <property type="term" value="P:polysaccharide biosynthetic process"/>
    <property type="evidence" value="ECO:0007669"/>
    <property type="project" value="InterPro"/>
</dbReference>
<dbReference type="SUPFAM" id="SSF52413">
    <property type="entry name" value="UDP-glucose/GDP-mannose dehydrogenase C-terminal domain"/>
    <property type="match status" value="1"/>
</dbReference>
<dbReference type="AlphaFoldDB" id="A0A0H2ZM34"/>
<dbReference type="GO" id="GO:0016616">
    <property type="term" value="F:oxidoreductase activity, acting on the CH-OH group of donors, NAD or NADP as acceptor"/>
    <property type="evidence" value="ECO:0007669"/>
    <property type="project" value="InterPro"/>
</dbReference>
<evidence type="ECO:0000313" key="6">
    <source>
        <dbReference type="EMBL" id="ABJ53975.1"/>
    </source>
</evidence>
<dbReference type="GO" id="GO:0016628">
    <property type="term" value="F:oxidoreductase activity, acting on the CH-CH group of donors, NAD or NADP as acceptor"/>
    <property type="evidence" value="ECO:0007669"/>
    <property type="project" value="InterPro"/>
</dbReference>
<comment type="similarity">
    <text evidence="4">Belongs to the UDP-glucose/GDP-mannose dehydrogenase family.</text>
</comment>
<keyword evidence="1" id="KW-0972">Capsule biogenesis/degradation</keyword>
<name>A0A0H2ZM34_STRP2</name>
<dbReference type="PIRSF" id="PIRSF500136">
    <property type="entry name" value="UDP_ManNAc_DH"/>
    <property type="match status" value="1"/>
</dbReference>
<dbReference type="InterPro" id="IPR017476">
    <property type="entry name" value="UDP-Glc/GDP-Man"/>
</dbReference>
<dbReference type="BioCyc" id="SPNE373153:G1G6V-1031-MONOMER"/>
<dbReference type="InterPro" id="IPR001732">
    <property type="entry name" value="UDP-Glc/GDP-Man_DH_N"/>
</dbReference>
<dbReference type="InterPro" id="IPR028359">
    <property type="entry name" value="UDP_ManNAc/GlcNAc_DH"/>
</dbReference>
<dbReference type="GO" id="GO:0051287">
    <property type="term" value="F:NAD binding"/>
    <property type="evidence" value="ECO:0007669"/>
    <property type="project" value="InterPro"/>
</dbReference>
<dbReference type="PANTHER" id="PTHR43491">
    <property type="entry name" value="UDP-N-ACETYL-D-MANNOSAMINE DEHYDROGENASE"/>
    <property type="match status" value="1"/>
</dbReference>
<dbReference type="PaxDb" id="373153-SPD_0940"/>
<proteinExistence type="inferred from homology"/>
<dbReference type="Pfam" id="PF00984">
    <property type="entry name" value="UDPG_MGDP_dh"/>
    <property type="match status" value="1"/>
</dbReference>
<reference evidence="6 7" key="1">
    <citation type="journal article" date="2007" name="J. Bacteriol.">
        <title>Genome sequence of Avery's virulent serotype 2 strain D39 of Streptococcus pneumoniae and comparison with that of unencapsulated laboratory strain R6.</title>
        <authorList>
            <person name="Lanie J.A."/>
            <person name="Ng W.L."/>
            <person name="Kazmierczak K.M."/>
            <person name="Andrzejewski T.M."/>
            <person name="Davidsen T.M."/>
            <person name="Wayne K.J."/>
            <person name="Tettelin H."/>
            <person name="Glass J.I."/>
            <person name="Winkler M.E."/>
        </authorList>
    </citation>
    <scope>NUCLEOTIDE SEQUENCE [LARGE SCALE GENOMIC DNA]</scope>
    <source>
        <strain evidence="7">D39 / NCTC 7466</strain>
    </source>
</reference>
<dbReference type="Proteomes" id="UP000001452">
    <property type="component" value="Chromosome"/>
</dbReference>
<dbReference type="NCBIfam" id="TIGR03026">
    <property type="entry name" value="NDP-sugDHase"/>
    <property type="match status" value="1"/>
</dbReference>
<dbReference type="Gene3D" id="3.40.50.720">
    <property type="entry name" value="NAD(P)-binding Rossmann-like Domain"/>
    <property type="match status" value="2"/>
</dbReference>
<dbReference type="SMART" id="SM00984">
    <property type="entry name" value="UDPG_MGDP_dh_C"/>
    <property type="match status" value="1"/>
</dbReference>
<evidence type="ECO:0000256" key="2">
    <source>
        <dbReference type="ARBA" id="ARBA00023002"/>
    </source>
</evidence>
<keyword evidence="3" id="KW-0520">NAD</keyword>
<evidence type="ECO:0000256" key="1">
    <source>
        <dbReference type="ARBA" id="ARBA00022903"/>
    </source>
</evidence>
<organism evidence="6 7">
    <name type="scientific">Streptococcus pneumoniae serotype 2 (strain D39 / NCTC 7466)</name>
    <dbReference type="NCBI Taxonomy" id="373153"/>
    <lineage>
        <taxon>Bacteria</taxon>
        <taxon>Bacillati</taxon>
        <taxon>Bacillota</taxon>
        <taxon>Bacilli</taxon>
        <taxon>Lactobacillales</taxon>
        <taxon>Streptococcaceae</taxon>
        <taxon>Streptococcus</taxon>
    </lineage>
</organism>
<dbReference type="Pfam" id="PF03721">
    <property type="entry name" value="UDPG_MGDP_dh_N"/>
    <property type="match status" value="1"/>
</dbReference>
<sequence>MKNNFLSRIQNKKANITIWGAGYIGLSTAYHFALVGFRVKIFDTNHRLIQNLLEGNLPFKIDLDEEIFSKLIFNKSILPEVVEHADTYSDEIQIICINTERNGVPISRPLTTVLDNITTVSEQLVIVESTISPNWIDTIIRPKLNDLQYLTVAPRRDWFLETGLNLKTLPRVIGTLGSNYRMEVLKLYEMLSDVVIEVTDAYHACLVKAVENSIRYINVVFANEMMRAFPRYNMAEIFDAASTKWNIPYYHPSIGIGGYCLPLAPKYILDAVNDSEELPMLRESVKSDLKQSDFITDLIKSYNCQKVGVLGLSYAPETKIWKNSPVVSLIYSLLRNGIEVKINDPYFSSEEIQEITTVQSFSLNSESLQEFDILVIATSHKSYDGELERILFDLNKEMIIFDNFGVNKNLSKLPNIHYFEIGNFQYNESRR</sequence>
<dbReference type="InterPro" id="IPR036291">
    <property type="entry name" value="NAD(P)-bd_dom_sf"/>
</dbReference>
<dbReference type="PANTHER" id="PTHR43491:SF1">
    <property type="entry name" value="UDP-N-ACETYL-D-MANNOSAMINE DEHYDROGENASE"/>
    <property type="match status" value="1"/>
</dbReference>
<dbReference type="InterPro" id="IPR036220">
    <property type="entry name" value="UDP-Glc/GDP-Man_DH_C_sf"/>
</dbReference>
<dbReference type="InterPro" id="IPR014026">
    <property type="entry name" value="UDP-Glc/GDP-Man_DH_dimer"/>
</dbReference>
<feature type="domain" description="UDP-glucose/GDP-mannose dehydrogenase C-terminal" evidence="5">
    <location>
        <begin position="308"/>
        <end position="408"/>
    </location>
</feature>
<dbReference type="KEGG" id="spd:SPD_0940"/>
<evidence type="ECO:0000259" key="5">
    <source>
        <dbReference type="SMART" id="SM00984"/>
    </source>
</evidence>
<keyword evidence="7" id="KW-1185">Reference proteome</keyword>
<dbReference type="EMBL" id="CP000410">
    <property type="protein sequence ID" value="ABJ53975.1"/>
    <property type="molecule type" value="Genomic_DNA"/>
</dbReference>
<dbReference type="InterPro" id="IPR008927">
    <property type="entry name" value="6-PGluconate_DH-like_C_sf"/>
</dbReference>
<evidence type="ECO:0000313" key="7">
    <source>
        <dbReference type="Proteomes" id="UP000001452"/>
    </source>
</evidence>
<dbReference type="EC" id="1.1.1.-" evidence="6"/>
<keyword evidence="2 6" id="KW-0560">Oxidoreductase</keyword>
<evidence type="ECO:0000256" key="3">
    <source>
        <dbReference type="ARBA" id="ARBA00023027"/>
    </source>
</evidence>
<accession>A0A0H2ZM34</accession>
<gene>
    <name evidence="6" type="ordered locus">SPD_0940</name>
</gene>
<dbReference type="Pfam" id="PF03720">
    <property type="entry name" value="UDPG_MGDP_dh_C"/>
    <property type="match status" value="1"/>
</dbReference>
<dbReference type="eggNOG" id="COG0677">
    <property type="taxonomic scope" value="Bacteria"/>
</dbReference>
<dbReference type="InterPro" id="IPR014027">
    <property type="entry name" value="UDP-Glc/GDP-Man_DH_C"/>
</dbReference>
<protein>
    <submittedName>
        <fullName evidence="6">UDP-N-acetyl-D-mannosaminuronic acid dehydrogenase, putative</fullName>
        <ecNumber evidence="6">1.1.1.-</ecNumber>
    </submittedName>
</protein>
<dbReference type="SUPFAM" id="SSF51735">
    <property type="entry name" value="NAD(P)-binding Rossmann-fold domains"/>
    <property type="match status" value="1"/>
</dbReference>
<dbReference type="HOGENOM" id="CLU_613814_0_0_9"/>
<evidence type="ECO:0000256" key="4">
    <source>
        <dbReference type="PIRNR" id="PIRNR000124"/>
    </source>
</evidence>
<dbReference type="SUPFAM" id="SSF48179">
    <property type="entry name" value="6-phosphogluconate dehydrogenase C-terminal domain-like"/>
    <property type="match status" value="1"/>
</dbReference>